<dbReference type="InterPro" id="IPR010497">
    <property type="entry name" value="Epoxide_hydro_N"/>
</dbReference>
<dbReference type="PANTHER" id="PTHR21661">
    <property type="entry name" value="EPOXIDE HYDROLASE 1-RELATED"/>
    <property type="match status" value="1"/>
</dbReference>
<feature type="active site" description="Proton donor" evidence="4">
    <location>
        <position position="320"/>
    </location>
</feature>
<dbReference type="AlphaFoldDB" id="A0A5M3MRR2"/>
<protein>
    <submittedName>
        <fullName evidence="6">Alpha beta-hydrolase</fullName>
    </submittedName>
</protein>
<feature type="active site" description="Proton acceptor" evidence="4">
    <location>
        <position position="375"/>
    </location>
</feature>
<dbReference type="GO" id="GO:0097176">
    <property type="term" value="P:epoxide metabolic process"/>
    <property type="evidence" value="ECO:0007669"/>
    <property type="project" value="TreeGrafter"/>
</dbReference>
<dbReference type="OMA" id="SEHWREN"/>
<feature type="domain" description="Epoxide hydrolase N-terminal" evidence="5">
    <location>
        <begin position="7"/>
        <end position="116"/>
    </location>
</feature>
<keyword evidence="2" id="KW-0058">Aromatic hydrocarbons catabolism</keyword>
<gene>
    <name evidence="6" type="ORF">CONPUDRAFT_56481</name>
</gene>
<evidence type="ECO:0000256" key="2">
    <source>
        <dbReference type="ARBA" id="ARBA00022797"/>
    </source>
</evidence>
<sequence>MANQPIPFTLAVPNSDIQRLHAKLESSTLPNEVDGAGWDYGAPLADIKRLVERWRTGYDWRKVEQEINDTYPMFTIDVPVDGFGTLNIHYTHKESSCPNAIPLLFVHGWPGSILEVGKLLPHLISESPEHPSFHVVAFSLPGFGFSEPPLKRGFATAQYAEVGHKLMLALGYNEYVTQGGDLGFWASFITRIIGKKYGPKHSKAWHTNFTSSSEPPKFLDTPLLYLRHLVTPYTEREKASLARQREWLARGRGYFAEHSTQPQTLAYSLTDSPVGLLAWIYEKLVRWTDDDYQWDDDEVLTWVSWYWFSRGGPMSSLLIYYEMVHNSDRKFTSAEAPSIPMGVSHFPKEVFPAPRIWTHTSGNLVFESEHDHGGHFAAHEKPLELVADVRNMFGRGGPAYSVVPGRTGYA</sequence>
<evidence type="ECO:0000256" key="4">
    <source>
        <dbReference type="PIRSR" id="PIRSR001112-1"/>
    </source>
</evidence>
<name>A0A5M3MRR2_CONPW</name>
<accession>A0A5M3MRR2</accession>
<comment type="caution">
    <text evidence="6">The sequence shown here is derived from an EMBL/GenBank/DDBJ whole genome shotgun (WGS) entry which is preliminary data.</text>
</comment>
<dbReference type="PRINTS" id="PR00412">
    <property type="entry name" value="EPOXHYDRLASE"/>
</dbReference>
<keyword evidence="3 6" id="KW-0378">Hydrolase</keyword>
<dbReference type="KEGG" id="cput:CONPUDRAFT_56481"/>
<reference evidence="7" key="1">
    <citation type="journal article" date="2012" name="Science">
        <title>The Paleozoic origin of enzymatic lignin decomposition reconstructed from 31 fungal genomes.</title>
        <authorList>
            <person name="Floudas D."/>
            <person name="Binder M."/>
            <person name="Riley R."/>
            <person name="Barry K."/>
            <person name="Blanchette R.A."/>
            <person name="Henrissat B."/>
            <person name="Martinez A.T."/>
            <person name="Otillar R."/>
            <person name="Spatafora J.W."/>
            <person name="Yadav J.S."/>
            <person name="Aerts A."/>
            <person name="Benoit I."/>
            <person name="Boyd A."/>
            <person name="Carlson A."/>
            <person name="Copeland A."/>
            <person name="Coutinho P.M."/>
            <person name="de Vries R.P."/>
            <person name="Ferreira P."/>
            <person name="Findley K."/>
            <person name="Foster B."/>
            <person name="Gaskell J."/>
            <person name="Glotzer D."/>
            <person name="Gorecki P."/>
            <person name="Heitman J."/>
            <person name="Hesse C."/>
            <person name="Hori C."/>
            <person name="Igarashi K."/>
            <person name="Jurgens J.A."/>
            <person name="Kallen N."/>
            <person name="Kersten P."/>
            <person name="Kohler A."/>
            <person name="Kuees U."/>
            <person name="Kumar T.K.A."/>
            <person name="Kuo A."/>
            <person name="LaButti K."/>
            <person name="Larrondo L.F."/>
            <person name="Lindquist E."/>
            <person name="Ling A."/>
            <person name="Lombard V."/>
            <person name="Lucas S."/>
            <person name="Lundell T."/>
            <person name="Martin R."/>
            <person name="McLaughlin D.J."/>
            <person name="Morgenstern I."/>
            <person name="Morin E."/>
            <person name="Murat C."/>
            <person name="Nagy L.G."/>
            <person name="Nolan M."/>
            <person name="Ohm R.A."/>
            <person name="Patyshakuliyeva A."/>
            <person name="Rokas A."/>
            <person name="Ruiz-Duenas F.J."/>
            <person name="Sabat G."/>
            <person name="Salamov A."/>
            <person name="Samejima M."/>
            <person name="Schmutz J."/>
            <person name="Slot J.C."/>
            <person name="St John F."/>
            <person name="Stenlid J."/>
            <person name="Sun H."/>
            <person name="Sun S."/>
            <person name="Syed K."/>
            <person name="Tsang A."/>
            <person name="Wiebenga A."/>
            <person name="Young D."/>
            <person name="Pisabarro A."/>
            <person name="Eastwood D.C."/>
            <person name="Martin F."/>
            <person name="Cullen D."/>
            <person name="Grigoriev I.V."/>
            <person name="Hibbett D.S."/>
        </authorList>
    </citation>
    <scope>NUCLEOTIDE SEQUENCE [LARGE SCALE GENOMIC DNA]</scope>
    <source>
        <strain evidence="7">RWD-64-598 SS2</strain>
    </source>
</reference>
<dbReference type="InterPro" id="IPR029058">
    <property type="entry name" value="AB_hydrolase_fold"/>
</dbReference>
<dbReference type="SUPFAM" id="SSF53474">
    <property type="entry name" value="alpha/beta-Hydrolases"/>
    <property type="match status" value="1"/>
</dbReference>
<evidence type="ECO:0000256" key="3">
    <source>
        <dbReference type="ARBA" id="ARBA00022801"/>
    </source>
</evidence>
<evidence type="ECO:0000259" key="5">
    <source>
        <dbReference type="Pfam" id="PF06441"/>
    </source>
</evidence>
<dbReference type="InterPro" id="IPR000639">
    <property type="entry name" value="Epox_hydrolase-like"/>
</dbReference>
<dbReference type="PIRSF" id="PIRSF001112">
    <property type="entry name" value="Epoxide_hydrolase"/>
    <property type="match status" value="1"/>
</dbReference>
<comment type="similarity">
    <text evidence="1">Belongs to the peptidase S33 family.</text>
</comment>
<dbReference type="OrthoDB" id="7130006at2759"/>
<dbReference type="Gene3D" id="3.40.50.1820">
    <property type="entry name" value="alpha/beta hydrolase"/>
    <property type="match status" value="1"/>
</dbReference>
<dbReference type="GO" id="GO:0004301">
    <property type="term" value="F:epoxide hydrolase activity"/>
    <property type="evidence" value="ECO:0007669"/>
    <property type="project" value="TreeGrafter"/>
</dbReference>
<dbReference type="Pfam" id="PF06441">
    <property type="entry name" value="EHN"/>
    <property type="match status" value="1"/>
</dbReference>
<dbReference type="PANTHER" id="PTHR21661:SF35">
    <property type="entry name" value="EPOXIDE HYDROLASE"/>
    <property type="match status" value="1"/>
</dbReference>
<dbReference type="Proteomes" id="UP000053558">
    <property type="component" value="Unassembled WGS sequence"/>
</dbReference>
<dbReference type="InterPro" id="IPR016292">
    <property type="entry name" value="Epoxide_hydrolase"/>
</dbReference>
<proteinExistence type="inferred from homology"/>
<evidence type="ECO:0000313" key="7">
    <source>
        <dbReference type="Proteomes" id="UP000053558"/>
    </source>
</evidence>
<dbReference type="GeneID" id="19207801"/>
<feature type="active site" description="Nucleophile" evidence="4">
    <location>
        <position position="181"/>
    </location>
</feature>
<dbReference type="EMBL" id="JH711578">
    <property type="protein sequence ID" value="EIW81241.1"/>
    <property type="molecule type" value="Genomic_DNA"/>
</dbReference>
<evidence type="ECO:0000313" key="6">
    <source>
        <dbReference type="EMBL" id="EIW81241.1"/>
    </source>
</evidence>
<dbReference type="RefSeq" id="XP_007768274.1">
    <property type="nucleotide sequence ID" value="XM_007770084.1"/>
</dbReference>
<evidence type="ECO:0000256" key="1">
    <source>
        <dbReference type="ARBA" id="ARBA00010088"/>
    </source>
</evidence>
<keyword evidence="7" id="KW-1185">Reference proteome</keyword>
<organism evidence="6 7">
    <name type="scientific">Coniophora puteana (strain RWD-64-598)</name>
    <name type="common">Brown rot fungus</name>
    <dbReference type="NCBI Taxonomy" id="741705"/>
    <lineage>
        <taxon>Eukaryota</taxon>
        <taxon>Fungi</taxon>
        <taxon>Dikarya</taxon>
        <taxon>Basidiomycota</taxon>
        <taxon>Agaricomycotina</taxon>
        <taxon>Agaricomycetes</taxon>
        <taxon>Agaricomycetidae</taxon>
        <taxon>Boletales</taxon>
        <taxon>Coniophorineae</taxon>
        <taxon>Coniophoraceae</taxon>
        <taxon>Coniophora</taxon>
    </lineage>
</organism>